<keyword evidence="11" id="KW-1185">Reference proteome</keyword>
<keyword evidence="4 8" id="KW-0479">Metal-binding</keyword>
<dbReference type="EMBL" id="WWCU01000009">
    <property type="protein sequence ID" value="MYN07778.1"/>
    <property type="molecule type" value="Genomic_DNA"/>
</dbReference>
<keyword evidence="6 8" id="KW-0862">Zinc</keyword>
<dbReference type="GO" id="GO:0006147">
    <property type="term" value="P:guanine catabolic process"/>
    <property type="evidence" value="ECO:0007669"/>
    <property type="project" value="UniProtKB-UniRule"/>
</dbReference>
<evidence type="ECO:0000256" key="4">
    <source>
        <dbReference type="ARBA" id="ARBA00022723"/>
    </source>
</evidence>
<dbReference type="EC" id="3.5.4.3" evidence="3 7"/>
<dbReference type="PANTHER" id="PTHR11271">
    <property type="entry name" value="GUANINE DEAMINASE"/>
    <property type="match status" value="1"/>
</dbReference>
<dbReference type="CDD" id="cd01303">
    <property type="entry name" value="GDEase"/>
    <property type="match status" value="1"/>
</dbReference>
<dbReference type="Proteomes" id="UP000450676">
    <property type="component" value="Unassembled WGS sequence"/>
</dbReference>
<dbReference type="NCBIfam" id="NF006679">
    <property type="entry name" value="PRK09228.1"/>
    <property type="match status" value="1"/>
</dbReference>
<organism evidence="10 11">
    <name type="scientific">Pseudoduganella aquatica</name>
    <dbReference type="NCBI Taxonomy" id="2660641"/>
    <lineage>
        <taxon>Bacteria</taxon>
        <taxon>Pseudomonadati</taxon>
        <taxon>Pseudomonadota</taxon>
        <taxon>Betaproteobacteria</taxon>
        <taxon>Burkholderiales</taxon>
        <taxon>Oxalobacteraceae</taxon>
        <taxon>Telluria group</taxon>
        <taxon>Pseudoduganella</taxon>
    </lineage>
</organism>
<dbReference type="GO" id="GO:0008892">
    <property type="term" value="F:guanine deaminase activity"/>
    <property type="evidence" value="ECO:0007669"/>
    <property type="project" value="UniProtKB-UniRule"/>
</dbReference>
<comment type="pathway">
    <text evidence="1 8">Purine metabolism; guanine degradation; xanthine from guanine: step 1/1.</text>
</comment>
<dbReference type="RefSeq" id="WP_161072120.1">
    <property type="nucleotide sequence ID" value="NZ_WWCU01000009.1"/>
</dbReference>
<protein>
    <recommendedName>
        <fullName evidence="3 7">Guanine deaminase</fullName>
        <shortName evidence="8">Guanase</shortName>
        <ecNumber evidence="3 7">3.5.4.3</ecNumber>
    </recommendedName>
    <alternativeName>
        <fullName evidence="8">Guanine aminohydrolase</fullName>
    </alternativeName>
</protein>
<evidence type="ECO:0000256" key="7">
    <source>
        <dbReference type="NCBIfam" id="TIGR02967"/>
    </source>
</evidence>
<dbReference type="AlphaFoldDB" id="A0A7X4HBG7"/>
<evidence type="ECO:0000256" key="3">
    <source>
        <dbReference type="ARBA" id="ARBA00012781"/>
    </source>
</evidence>
<evidence type="ECO:0000256" key="6">
    <source>
        <dbReference type="ARBA" id="ARBA00022833"/>
    </source>
</evidence>
<dbReference type="FunFam" id="3.20.20.140:FF:000022">
    <property type="entry name" value="Guanine deaminase"/>
    <property type="match status" value="1"/>
</dbReference>
<evidence type="ECO:0000256" key="2">
    <source>
        <dbReference type="ARBA" id="ARBA00006745"/>
    </source>
</evidence>
<comment type="catalytic activity">
    <reaction evidence="8">
        <text>guanine + H2O + H(+) = xanthine + NH4(+)</text>
        <dbReference type="Rhea" id="RHEA:14665"/>
        <dbReference type="ChEBI" id="CHEBI:15377"/>
        <dbReference type="ChEBI" id="CHEBI:15378"/>
        <dbReference type="ChEBI" id="CHEBI:16235"/>
        <dbReference type="ChEBI" id="CHEBI:17712"/>
        <dbReference type="ChEBI" id="CHEBI:28938"/>
        <dbReference type="EC" id="3.5.4.3"/>
    </reaction>
</comment>
<dbReference type="NCBIfam" id="TIGR02967">
    <property type="entry name" value="guan_deamin"/>
    <property type="match status" value="1"/>
</dbReference>
<evidence type="ECO:0000256" key="5">
    <source>
        <dbReference type="ARBA" id="ARBA00022801"/>
    </source>
</evidence>
<accession>A0A7X4HBG7</accession>
<dbReference type="PANTHER" id="PTHR11271:SF6">
    <property type="entry name" value="GUANINE DEAMINASE"/>
    <property type="match status" value="1"/>
</dbReference>
<comment type="caution">
    <text evidence="10">The sequence shown here is derived from an EMBL/GenBank/DDBJ whole genome shotgun (WGS) entry which is preliminary data.</text>
</comment>
<dbReference type="InterPro" id="IPR032466">
    <property type="entry name" value="Metal_Hydrolase"/>
</dbReference>
<dbReference type="UniPathway" id="UPA00603">
    <property type="reaction ID" value="UER00660"/>
</dbReference>
<evidence type="ECO:0000256" key="8">
    <source>
        <dbReference type="RuleBase" id="RU366009"/>
    </source>
</evidence>
<dbReference type="InterPro" id="IPR014311">
    <property type="entry name" value="Guanine_deaminase"/>
</dbReference>
<evidence type="ECO:0000313" key="11">
    <source>
        <dbReference type="Proteomes" id="UP000450676"/>
    </source>
</evidence>
<dbReference type="InterPro" id="IPR011059">
    <property type="entry name" value="Metal-dep_hydrolase_composite"/>
</dbReference>
<comment type="cofactor">
    <cofactor evidence="8">
        <name>Zn(2+)</name>
        <dbReference type="ChEBI" id="CHEBI:29105"/>
    </cofactor>
    <text evidence="8">Binds 1 zinc ion per subunit.</text>
</comment>
<proteinExistence type="inferred from homology"/>
<dbReference type="SUPFAM" id="SSF51338">
    <property type="entry name" value="Composite domain of metallo-dependent hydrolases"/>
    <property type="match status" value="1"/>
</dbReference>
<dbReference type="GO" id="GO:0005829">
    <property type="term" value="C:cytosol"/>
    <property type="evidence" value="ECO:0007669"/>
    <property type="project" value="TreeGrafter"/>
</dbReference>
<dbReference type="InterPro" id="IPR006680">
    <property type="entry name" value="Amidohydro-rel"/>
</dbReference>
<feature type="domain" description="Amidohydrolase-related" evidence="9">
    <location>
        <begin position="70"/>
        <end position="432"/>
    </location>
</feature>
<gene>
    <name evidence="10" type="primary">guaD</name>
    <name evidence="10" type="ORF">GTP77_10545</name>
</gene>
<evidence type="ECO:0000259" key="9">
    <source>
        <dbReference type="Pfam" id="PF01979"/>
    </source>
</evidence>
<sequence>MNKNETTLKAFRASILHFTADPALSEQAHHWHEDGLLVLEDGRVKTAGDYDKLKSTLPEGALVRDYRGKIIMPGFIDTHIHYPQTDMIASPAPGLLPWLDSYTFPTERRFEDPEHARSVADFFLGELLRCGTTTAMVYCTVHPESVDAFFGASEQRNLRMAAGKVMMDRNCPGFLQDTAESGARDSEELIKRWHNKGRNMYAITPRFAPTSTEAQLQLAGELAQAYPDTYVQTHVAENTDEVAWVQSLFPKARSYLDVYDQYGMLRPRSMYAHCIWLDNEDRARMAATGAAVSMCATSNLFLGSGLFDFAGADKAQVALSLATDVGAGTSFSMLQTMNETYKVARMGGTYMPALRMFYLATLGGARSMQLEGTVGNFAPGAEADFIVLDPKATPLLERRTTRTDSLEELLFALAMLGDDRAISATYAAGKQVHQRGE</sequence>
<comment type="function">
    <text evidence="8">Catalyzes the hydrolytic deamination of guanine, producing xanthine and ammonia.</text>
</comment>
<reference evidence="10 11" key="1">
    <citation type="submission" date="2019-12" db="EMBL/GenBank/DDBJ databases">
        <title>Novel species isolated from a subtropical stream in China.</title>
        <authorList>
            <person name="Lu H."/>
        </authorList>
    </citation>
    <scope>NUCLEOTIDE SEQUENCE [LARGE SCALE GENOMIC DNA]</scope>
    <source>
        <strain evidence="10 11">FT127W</strain>
    </source>
</reference>
<comment type="similarity">
    <text evidence="2 8">Belongs to the metallo-dependent hydrolases superfamily. ATZ/TRZ family.</text>
</comment>
<name>A0A7X4HBG7_9BURK</name>
<dbReference type="InterPro" id="IPR051607">
    <property type="entry name" value="Metallo-dep_hydrolases"/>
</dbReference>
<evidence type="ECO:0000313" key="10">
    <source>
        <dbReference type="EMBL" id="MYN07778.1"/>
    </source>
</evidence>
<dbReference type="GO" id="GO:0008270">
    <property type="term" value="F:zinc ion binding"/>
    <property type="evidence" value="ECO:0007669"/>
    <property type="project" value="UniProtKB-UniRule"/>
</dbReference>
<dbReference type="Pfam" id="PF01979">
    <property type="entry name" value="Amidohydro_1"/>
    <property type="match status" value="1"/>
</dbReference>
<dbReference type="Gene3D" id="3.20.20.140">
    <property type="entry name" value="Metal-dependent hydrolases"/>
    <property type="match status" value="1"/>
</dbReference>
<dbReference type="SUPFAM" id="SSF51556">
    <property type="entry name" value="Metallo-dependent hydrolases"/>
    <property type="match status" value="1"/>
</dbReference>
<dbReference type="Gene3D" id="2.30.40.10">
    <property type="entry name" value="Urease, subunit C, domain 1"/>
    <property type="match status" value="1"/>
</dbReference>
<evidence type="ECO:0000256" key="1">
    <source>
        <dbReference type="ARBA" id="ARBA00004984"/>
    </source>
</evidence>
<keyword evidence="5 8" id="KW-0378">Hydrolase</keyword>